<feature type="domain" description="Solute-binding protein family 5" evidence="6">
    <location>
        <begin position="79"/>
        <end position="330"/>
    </location>
</feature>
<feature type="chain" id="PRO_5021034085" evidence="5">
    <location>
        <begin position="24"/>
        <end position="340"/>
    </location>
</feature>
<evidence type="ECO:0000313" key="7">
    <source>
        <dbReference type="EMBL" id="VTN08460.1"/>
    </source>
</evidence>
<evidence type="ECO:0000256" key="1">
    <source>
        <dbReference type="ARBA" id="ARBA00004196"/>
    </source>
</evidence>
<evidence type="ECO:0000256" key="4">
    <source>
        <dbReference type="ARBA" id="ARBA00022729"/>
    </source>
</evidence>
<dbReference type="Gene3D" id="3.40.190.10">
    <property type="entry name" value="Periplasmic binding protein-like II"/>
    <property type="match status" value="1"/>
</dbReference>
<dbReference type="GO" id="GO:0015833">
    <property type="term" value="P:peptide transport"/>
    <property type="evidence" value="ECO:0007669"/>
    <property type="project" value="TreeGrafter"/>
</dbReference>
<dbReference type="Proteomes" id="UP000339249">
    <property type="component" value="Unassembled WGS sequence"/>
</dbReference>
<dbReference type="GO" id="GO:1904680">
    <property type="term" value="F:peptide transmembrane transporter activity"/>
    <property type="evidence" value="ECO:0007669"/>
    <property type="project" value="TreeGrafter"/>
</dbReference>
<evidence type="ECO:0000256" key="2">
    <source>
        <dbReference type="ARBA" id="ARBA00005695"/>
    </source>
</evidence>
<dbReference type="CDD" id="cd08504">
    <property type="entry name" value="PBP2_OppA"/>
    <property type="match status" value="1"/>
</dbReference>
<dbReference type="Pfam" id="PF00496">
    <property type="entry name" value="SBP_bac_5"/>
    <property type="match status" value="1"/>
</dbReference>
<comment type="subcellular location">
    <subcellularLocation>
        <location evidence="1">Cell envelope</location>
    </subcellularLocation>
</comment>
<dbReference type="Gene3D" id="3.90.76.10">
    <property type="entry name" value="Dipeptide-binding Protein, Domain 1"/>
    <property type="match status" value="1"/>
</dbReference>
<feature type="signal peptide" evidence="5">
    <location>
        <begin position="1"/>
        <end position="23"/>
    </location>
</feature>
<evidence type="ECO:0000259" key="6">
    <source>
        <dbReference type="Pfam" id="PF00496"/>
    </source>
</evidence>
<comment type="similarity">
    <text evidence="2">Belongs to the bacterial solute-binding protein 5 family.</text>
</comment>
<keyword evidence="4 5" id="KW-0732">Signal</keyword>
<reference evidence="7 8" key="1">
    <citation type="submission" date="2019-04" db="EMBL/GenBank/DDBJ databases">
        <authorList>
            <consortium name="Pathogen Informatics"/>
        </authorList>
    </citation>
    <scope>NUCLEOTIDE SEQUENCE [LARGE SCALE GENOMIC DNA]</scope>
    <source>
        <strain evidence="7 8">NCTC9185</strain>
    </source>
</reference>
<dbReference type="AlphaFoldDB" id="A0A4U9CRW0"/>
<name>A0A4U9CRW0_RAOTE</name>
<gene>
    <name evidence="7" type="primary">mppA_1</name>
    <name evidence="7" type="ORF">NCTC9185_00337</name>
</gene>
<dbReference type="GO" id="GO:0030288">
    <property type="term" value="C:outer membrane-bounded periplasmic space"/>
    <property type="evidence" value="ECO:0007669"/>
    <property type="project" value="TreeGrafter"/>
</dbReference>
<sequence>MKYPVTLTCGALWLASVSSLAWAADVPPGTVLAEKQVLVRHIKDEPASLDPAKAVGLPEIQVIRDLFEGLVNQDAKGNLIPGVATRWQSNDNRVWTFTLRDDARWSDGTPVTAQDFVYSWQRLVDPKTTSPFAWFAALAGITNAQNIIDGKAAVDTLGVTAVDARTLRVQLDKPLPWFSNLTASFAFYPVQKANVESGANWTRPGNLIGNGAYVLKDRVVNEKLVVVPNSHYWDNGKTVIQQVTFVRLTRSRRQQALPGRGYRYHRVLPEKPVPKIAERYSGQVYTPPQLGTYYYAFNTQKGPTADERVRLALSLTIDRRLMAEKVLGTAKNRPGTSPRT</sequence>
<evidence type="ECO:0000256" key="3">
    <source>
        <dbReference type="ARBA" id="ARBA00022448"/>
    </source>
</evidence>
<evidence type="ECO:0000313" key="8">
    <source>
        <dbReference type="Proteomes" id="UP000339249"/>
    </source>
</evidence>
<proteinExistence type="inferred from homology"/>
<dbReference type="FunFam" id="3.90.76.10:FF:000001">
    <property type="entry name" value="Oligopeptide ABC transporter substrate-binding protein"/>
    <property type="match status" value="1"/>
</dbReference>
<dbReference type="EMBL" id="CABDVU010000001">
    <property type="protein sequence ID" value="VTN08460.1"/>
    <property type="molecule type" value="Genomic_DNA"/>
</dbReference>
<dbReference type="Gene3D" id="3.10.105.10">
    <property type="entry name" value="Dipeptide-binding Protein, Domain 3"/>
    <property type="match status" value="1"/>
</dbReference>
<evidence type="ECO:0000256" key="5">
    <source>
        <dbReference type="SAM" id="SignalP"/>
    </source>
</evidence>
<dbReference type="SUPFAM" id="SSF53850">
    <property type="entry name" value="Periplasmic binding protein-like II"/>
    <property type="match status" value="1"/>
</dbReference>
<dbReference type="InterPro" id="IPR000914">
    <property type="entry name" value="SBP_5_dom"/>
</dbReference>
<dbReference type="InterPro" id="IPR039424">
    <property type="entry name" value="SBP_5"/>
</dbReference>
<keyword evidence="3" id="KW-0813">Transport</keyword>
<organism evidence="7 8">
    <name type="scientific">Raoultella terrigena</name>
    <name type="common">Klebsiella terrigena</name>
    <dbReference type="NCBI Taxonomy" id="577"/>
    <lineage>
        <taxon>Bacteria</taxon>
        <taxon>Pseudomonadati</taxon>
        <taxon>Pseudomonadota</taxon>
        <taxon>Gammaproteobacteria</taxon>
        <taxon>Enterobacterales</taxon>
        <taxon>Enterobacteriaceae</taxon>
        <taxon>Klebsiella/Raoultella group</taxon>
        <taxon>Raoultella</taxon>
    </lineage>
</organism>
<dbReference type="PANTHER" id="PTHR30290:SF23">
    <property type="entry name" value="PERIPLASMIC MUREIN PEPTIDE-BINDING PROTEIN"/>
    <property type="match status" value="1"/>
</dbReference>
<protein>
    <submittedName>
        <fullName evidence="7">Periplasmic murein peptide-binding protein</fullName>
    </submittedName>
</protein>
<accession>A0A4U9CRW0</accession>
<dbReference type="PANTHER" id="PTHR30290">
    <property type="entry name" value="PERIPLASMIC BINDING COMPONENT OF ABC TRANSPORTER"/>
    <property type="match status" value="1"/>
</dbReference>